<reference evidence="2" key="1">
    <citation type="journal article" date="2023" name="Front. Mar. Sci.">
        <title>A new Merluccius polli reference genome to investigate the effects of global change in West African waters.</title>
        <authorList>
            <person name="Mateo J.L."/>
            <person name="Blanco-Fernandez C."/>
            <person name="Garcia-Vazquez E."/>
            <person name="Machado-Schiaffino G."/>
        </authorList>
    </citation>
    <scope>NUCLEOTIDE SEQUENCE</scope>
    <source>
        <strain evidence="2">C29</strain>
        <tissue evidence="2">Fin</tissue>
    </source>
</reference>
<evidence type="ECO:0000256" key="1">
    <source>
        <dbReference type="SAM" id="MobiDB-lite"/>
    </source>
</evidence>
<keyword evidence="3" id="KW-1185">Reference proteome</keyword>
<proteinExistence type="predicted"/>
<accession>A0AA47MGJ4</accession>
<dbReference type="Proteomes" id="UP001174136">
    <property type="component" value="Unassembled WGS sequence"/>
</dbReference>
<dbReference type="EMBL" id="JAOPHQ010004312">
    <property type="protein sequence ID" value="KAK0139684.1"/>
    <property type="molecule type" value="Genomic_DNA"/>
</dbReference>
<dbReference type="AlphaFoldDB" id="A0AA47MGJ4"/>
<protein>
    <submittedName>
        <fullName evidence="2">Magnesium transporter MRS2, mitochondrial</fullName>
    </submittedName>
</protein>
<comment type="caution">
    <text evidence="2">The sequence shown here is derived from an EMBL/GenBank/DDBJ whole genome shotgun (WGS) entry which is preliminary data.</text>
</comment>
<feature type="region of interest" description="Disordered" evidence="1">
    <location>
        <begin position="362"/>
        <end position="383"/>
    </location>
</feature>
<sequence length="506" mass="54810">MWRLRSLGSPALLKVKSVDSTVIDRNFLNLLFKCGVWVKGIHSEDEVELAVIWDQTAPASFRLTIPRKLRSCISTSSAAPSRDTRGRSTEPRTDVRHGTSLRHTTTNRVVAARCIVGVGLMLSSPLLLLPSWRRLDSHRPGGTVRSVPVGTVSLHHLGLPAPDPFDPRAAAAGRPSAAGMAVCARARDCAGVVRRAGAALRLNGETSRHRSRCPPEQWIKDRETGRSVTYRCVRATSGHAPLFHANSPFGTASPVLRCHPPGPRPGAFGKETLLGGNPRWSVSFVRHRATDAPPLSTVAPTFVVMKFDKEGNVTSFEKKKTELCQELSLQARDLRFQHSTSLTARNNCIIIRMEMHIPSSHIPLPLHTGAPGRSRHRSSPGDGGCGSLLRLPSQWLPVVRMTDWTTPGLSVSCTTVARTGLSSCVLQGVSSHQPAFISDGQQSPFRVVDVSTTACHEQLIFSVAAGPGDVRLVAPRTLWPRLDTFVTTLFARASSLVGPVGADKTQ</sequence>
<evidence type="ECO:0000313" key="2">
    <source>
        <dbReference type="EMBL" id="KAK0139684.1"/>
    </source>
</evidence>
<evidence type="ECO:0000313" key="3">
    <source>
        <dbReference type="Proteomes" id="UP001174136"/>
    </source>
</evidence>
<feature type="compositionally biased region" description="Basic and acidic residues" evidence="1">
    <location>
        <begin position="82"/>
        <end position="97"/>
    </location>
</feature>
<name>A0AA47MGJ4_MERPO</name>
<organism evidence="2 3">
    <name type="scientific">Merluccius polli</name>
    <name type="common">Benguela hake</name>
    <name type="synonym">Merluccius cadenati</name>
    <dbReference type="NCBI Taxonomy" id="89951"/>
    <lineage>
        <taxon>Eukaryota</taxon>
        <taxon>Metazoa</taxon>
        <taxon>Chordata</taxon>
        <taxon>Craniata</taxon>
        <taxon>Vertebrata</taxon>
        <taxon>Euteleostomi</taxon>
        <taxon>Actinopterygii</taxon>
        <taxon>Neopterygii</taxon>
        <taxon>Teleostei</taxon>
        <taxon>Neoteleostei</taxon>
        <taxon>Acanthomorphata</taxon>
        <taxon>Zeiogadaria</taxon>
        <taxon>Gadariae</taxon>
        <taxon>Gadiformes</taxon>
        <taxon>Gadoidei</taxon>
        <taxon>Merlucciidae</taxon>
        <taxon>Merluccius</taxon>
    </lineage>
</organism>
<feature type="region of interest" description="Disordered" evidence="1">
    <location>
        <begin position="75"/>
        <end position="102"/>
    </location>
</feature>
<gene>
    <name evidence="2" type="primary">MRS2_0</name>
    <name evidence="2" type="ORF">N1851_023419</name>
</gene>
<dbReference type="Gene3D" id="2.40.128.330">
    <property type="match status" value="1"/>
</dbReference>